<dbReference type="EMBL" id="JAULSO010000002">
    <property type="protein sequence ID" value="KAK3688781.1"/>
    <property type="molecule type" value="Genomic_DNA"/>
</dbReference>
<evidence type="ECO:0000313" key="3">
    <source>
        <dbReference type="Proteomes" id="UP001270362"/>
    </source>
</evidence>
<feature type="region of interest" description="Disordered" evidence="1">
    <location>
        <begin position="39"/>
        <end position="91"/>
    </location>
</feature>
<comment type="caution">
    <text evidence="2">The sequence shown here is derived from an EMBL/GenBank/DDBJ whole genome shotgun (WGS) entry which is preliminary data.</text>
</comment>
<evidence type="ECO:0000313" key="2">
    <source>
        <dbReference type="EMBL" id="KAK3688781.1"/>
    </source>
</evidence>
<proteinExistence type="predicted"/>
<gene>
    <name evidence="2" type="ORF">B0T22DRAFT_460221</name>
</gene>
<dbReference type="AlphaFoldDB" id="A0AAE0XAD9"/>
<feature type="compositionally biased region" description="Polar residues" evidence="1">
    <location>
        <begin position="51"/>
        <end position="77"/>
    </location>
</feature>
<dbReference type="Proteomes" id="UP001270362">
    <property type="component" value="Unassembled WGS sequence"/>
</dbReference>
<accession>A0AAE0XAD9</accession>
<organism evidence="2 3">
    <name type="scientific">Podospora appendiculata</name>
    <dbReference type="NCBI Taxonomy" id="314037"/>
    <lineage>
        <taxon>Eukaryota</taxon>
        <taxon>Fungi</taxon>
        <taxon>Dikarya</taxon>
        <taxon>Ascomycota</taxon>
        <taxon>Pezizomycotina</taxon>
        <taxon>Sordariomycetes</taxon>
        <taxon>Sordariomycetidae</taxon>
        <taxon>Sordariales</taxon>
        <taxon>Podosporaceae</taxon>
        <taxon>Podospora</taxon>
    </lineage>
</organism>
<reference evidence="2" key="2">
    <citation type="submission" date="2023-06" db="EMBL/GenBank/DDBJ databases">
        <authorList>
            <consortium name="Lawrence Berkeley National Laboratory"/>
            <person name="Haridas S."/>
            <person name="Hensen N."/>
            <person name="Bonometti L."/>
            <person name="Westerberg I."/>
            <person name="Brannstrom I.O."/>
            <person name="Guillou S."/>
            <person name="Cros-Aarteil S."/>
            <person name="Calhoun S."/>
            <person name="Kuo A."/>
            <person name="Mondo S."/>
            <person name="Pangilinan J."/>
            <person name="Riley R."/>
            <person name="Labutti K."/>
            <person name="Andreopoulos B."/>
            <person name="Lipzen A."/>
            <person name="Chen C."/>
            <person name="Yanf M."/>
            <person name="Daum C."/>
            <person name="Ng V."/>
            <person name="Clum A."/>
            <person name="Steindorff A."/>
            <person name="Ohm R."/>
            <person name="Martin F."/>
            <person name="Silar P."/>
            <person name="Natvig D."/>
            <person name="Lalanne C."/>
            <person name="Gautier V."/>
            <person name="Ament-Velasquez S.L."/>
            <person name="Kruys A."/>
            <person name="Hutchinson M.I."/>
            <person name="Powell A.J."/>
            <person name="Barry K."/>
            <person name="Miller A.N."/>
            <person name="Grigoriev I.V."/>
            <person name="Debuchy R."/>
            <person name="Gladieux P."/>
            <person name="Thoren M.H."/>
            <person name="Johannesson H."/>
        </authorList>
    </citation>
    <scope>NUCLEOTIDE SEQUENCE</scope>
    <source>
        <strain evidence="2">CBS 314.62</strain>
    </source>
</reference>
<feature type="region of interest" description="Disordered" evidence="1">
    <location>
        <begin position="315"/>
        <end position="356"/>
    </location>
</feature>
<sequence>MRLSTDCFLFPFVPSTPHFACSQPQYLIFTPRSQLGCQNTQVARRQPKCPNKTSQAHRQDPYSPSDTTTDMTDQNPETGDVGASGGPADSVLRRNPFLETYESTKRIVNSMTTVQSTATTPINEEWVMLDAESDDDAPVVVKGTKKEPKAAAPLETNESFQQDPVIGAAQRTNETTLPTRESAAIDAFETERALTEKIRHLEKMLRDCNTKPGDTELKRDIEANLAAYRRTFQRYIQARQARSDLMMGNLKVTSPTTGPSWARNPPPAAAAVTKASPEAKTDKQPGGVAGVDPDDTRSRVRGMRQVLAAWPALADPAYPHDEPRYPRVATRASIDEDIYNSSPPRSRRPPVRDSAN</sequence>
<feature type="region of interest" description="Disordered" evidence="1">
    <location>
        <begin position="254"/>
        <end position="296"/>
    </location>
</feature>
<name>A0AAE0XAD9_9PEZI</name>
<protein>
    <submittedName>
        <fullName evidence="2">Uncharacterized protein</fullName>
    </submittedName>
</protein>
<evidence type="ECO:0000256" key="1">
    <source>
        <dbReference type="SAM" id="MobiDB-lite"/>
    </source>
</evidence>
<reference evidence="2" key="1">
    <citation type="journal article" date="2023" name="Mol. Phylogenet. Evol.">
        <title>Genome-scale phylogeny and comparative genomics of the fungal order Sordariales.</title>
        <authorList>
            <person name="Hensen N."/>
            <person name="Bonometti L."/>
            <person name="Westerberg I."/>
            <person name="Brannstrom I.O."/>
            <person name="Guillou S."/>
            <person name="Cros-Aarteil S."/>
            <person name="Calhoun S."/>
            <person name="Haridas S."/>
            <person name="Kuo A."/>
            <person name="Mondo S."/>
            <person name="Pangilinan J."/>
            <person name="Riley R."/>
            <person name="LaButti K."/>
            <person name="Andreopoulos B."/>
            <person name="Lipzen A."/>
            <person name="Chen C."/>
            <person name="Yan M."/>
            <person name="Daum C."/>
            <person name="Ng V."/>
            <person name="Clum A."/>
            <person name="Steindorff A."/>
            <person name="Ohm R.A."/>
            <person name="Martin F."/>
            <person name="Silar P."/>
            <person name="Natvig D.O."/>
            <person name="Lalanne C."/>
            <person name="Gautier V."/>
            <person name="Ament-Velasquez S.L."/>
            <person name="Kruys A."/>
            <person name="Hutchinson M.I."/>
            <person name="Powell A.J."/>
            <person name="Barry K."/>
            <person name="Miller A.N."/>
            <person name="Grigoriev I.V."/>
            <person name="Debuchy R."/>
            <person name="Gladieux P."/>
            <person name="Hiltunen Thoren M."/>
            <person name="Johannesson H."/>
        </authorList>
    </citation>
    <scope>NUCLEOTIDE SEQUENCE</scope>
    <source>
        <strain evidence="2">CBS 314.62</strain>
    </source>
</reference>
<keyword evidence="3" id="KW-1185">Reference proteome</keyword>